<organism evidence="2 3">
    <name type="scientific">Actinomyces oris</name>
    <dbReference type="NCBI Taxonomy" id="544580"/>
    <lineage>
        <taxon>Bacteria</taxon>
        <taxon>Bacillati</taxon>
        <taxon>Actinomycetota</taxon>
        <taxon>Actinomycetes</taxon>
        <taxon>Actinomycetales</taxon>
        <taxon>Actinomycetaceae</taxon>
        <taxon>Actinomyces</taxon>
    </lineage>
</organism>
<reference evidence="2 3" key="1">
    <citation type="submission" date="2016-12" db="EMBL/GenBank/DDBJ databases">
        <title>Genomic comparison of strains in the 'Actinomyces naeslundii' group.</title>
        <authorList>
            <person name="Mughal S.R."/>
            <person name="Do T."/>
            <person name="Gilbert S.C."/>
            <person name="Witherden E.A."/>
            <person name="Didelot X."/>
            <person name="Beighton D."/>
        </authorList>
    </citation>
    <scope>NUCLEOTIDE SEQUENCE [LARGE SCALE GENOMIC DNA]</scope>
    <source>
        <strain evidence="2 3">S64C</strain>
    </source>
</reference>
<dbReference type="AlphaFoldDB" id="A0A1Q8I0B1"/>
<evidence type="ECO:0000313" key="2">
    <source>
        <dbReference type="EMBL" id="OLL14530.1"/>
    </source>
</evidence>
<gene>
    <name evidence="2" type="ORF">BKH32_08650</name>
</gene>
<proteinExistence type="predicted"/>
<sequence>MAGGLVSMTLTSTPHRCGTPKTNHGIPTILEGSFEGGLVDVSAVDTGRRTGSTPWGLGGEAGRVDRRRVRTLGRAVEG</sequence>
<feature type="region of interest" description="Disordered" evidence="1">
    <location>
        <begin position="1"/>
        <end position="24"/>
    </location>
</feature>
<dbReference type="Proteomes" id="UP000185736">
    <property type="component" value="Unassembled WGS sequence"/>
</dbReference>
<accession>A0A1Q8I0B1</accession>
<comment type="caution">
    <text evidence="2">The sequence shown here is derived from an EMBL/GenBank/DDBJ whole genome shotgun (WGS) entry which is preliminary data.</text>
</comment>
<evidence type="ECO:0000313" key="3">
    <source>
        <dbReference type="Proteomes" id="UP000185736"/>
    </source>
</evidence>
<protein>
    <submittedName>
        <fullName evidence="2">Uncharacterized protein</fullName>
    </submittedName>
</protein>
<name>A0A1Q8I0B1_9ACTO</name>
<dbReference type="EMBL" id="MSGO01000036">
    <property type="protein sequence ID" value="OLL14530.1"/>
    <property type="molecule type" value="Genomic_DNA"/>
</dbReference>
<evidence type="ECO:0000256" key="1">
    <source>
        <dbReference type="SAM" id="MobiDB-lite"/>
    </source>
</evidence>